<evidence type="ECO:0008006" key="4">
    <source>
        <dbReference type="Google" id="ProtNLM"/>
    </source>
</evidence>
<gene>
    <name evidence="2" type="ORF">GLIP_1155</name>
</gene>
<reference evidence="2 3" key="1">
    <citation type="journal article" date="2017" name="Antonie Van Leeuwenhoek">
        <title>Rhizobium rhizosphaerae sp. nov., a novel species isolated from rice rhizosphere.</title>
        <authorList>
            <person name="Zhao J.J."/>
            <person name="Zhang J."/>
            <person name="Zhang R.J."/>
            <person name="Zhang C.W."/>
            <person name="Yin H.Q."/>
            <person name="Zhang X.X."/>
        </authorList>
    </citation>
    <scope>NUCLEOTIDE SEQUENCE [LARGE SCALE GENOMIC DNA]</scope>
    <source>
        <strain evidence="2 3">E3</strain>
    </source>
</reference>
<name>K6XQ68_9ALTE</name>
<evidence type="ECO:0000313" key="3">
    <source>
        <dbReference type="Proteomes" id="UP000006334"/>
    </source>
</evidence>
<organism evidence="2 3">
    <name type="scientific">Aliiglaciecola lipolytica E3</name>
    <dbReference type="NCBI Taxonomy" id="1127673"/>
    <lineage>
        <taxon>Bacteria</taxon>
        <taxon>Pseudomonadati</taxon>
        <taxon>Pseudomonadota</taxon>
        <taxon>Gammaproteobacteria</taxon>
        <taxon>Alteromonadales</taxon>
        <taxon>Alteromonadaceae</taxon>
        <taxon>Aliiglaciecola</taxon>
    </lineage>
</organism>
<evidence type="ECO:0000256" key="1">
    <source>
        <dbReference type="SAM" id="Phobius"/>
    </source>
</evidence>
<sequence>MTDQELRLQIAEVAGTWIAALAVVIGGIFGVFQYLEHKDAVKVDRTMAFVERYHSDGLLTEARLKITHSMASHVDDINQLLTNPEIDPNDIANQYNLQVNKFIEQDELAGYLEQIFTFYEQIILCRELSLCDPSVAEQFFDTDGLAFIRTFYPYICNVRKKWNNPDKYDRVLNFYVRNSANICET</sequence>
<proteinExistence type="predicted"/>
<accession>K6XQ68</accession>
<comment type="caution">
    <text evidence="2">The sequence shown here is derived from an EMBL/GenBank/DDBJ whole genome shotgun (WGS) entry which is preliminary data.</text>
</comment>
<dbReference type="InterPro" id="IPR031876">
    <property type="entry name" value="DUF4760"/>
</dbReference>
<dbReference type="Proteomes" id="UP000006334">
    <property type="component" value="Unassembled WGS sequence"/>
</dbReference>
<dbReference type="STRING" id="1127673.GLIP_1155"/>
<keyword evidence="3" id="KW-1185">Reference proteome</keyword>
<feature type="transmembrane region" description="Helical" evidence="1">
    <location>
        <begin position="14"/>
        <end position="35"/>
    </location>
</feature>
<keyword evidence="1" id="KW-0472">Membrane</keyword>
<dbReference type="EMBL" id="BAEN01000022">
    <property type="protein sequence ID" value="GAC13796.1"/>
    <property type="molecule type" value="Genomic_DNA"/>
</dbReference>
<dbReference type="Pfam" id="PF15956">
    <property type="entry name" value="DUF4760"/>
    <property type="match status" value="1"/>
</dbReference>
<evidence type="ECO:0000313" key="2">
    <source>
        <dbReference type="EMBL" id="GAC13796.1"/>
    </source>
</evidence>
<protein>
    <recommendedName>
        <fullName evidence="4">DUF4760 domain-containing protein</fullName>
    </recommendedName>
</protein>
<keyword evidence="1" id="KW-0812">Transmembrane</keyword>
<keyword evidence="1" id="KW-1133">Transmembrane helix</keyword>
<dbReference type="AlphaFoldDB" id="K6XQ68"/>
<dbReference type="RefSeq" id="WP_008843613.1">
    <property type="nucleotide sequence ID" value="NZ_BAEN01000022.1"/>
</dbReference>